<keyword evidence="7" id="KW-0684">Rhamnose metabolism</keyword>
<comment type="similarity">
    <text evidence="1">Belongs to the FGGY kinase family.</text>
</comment>
<dbReference type="Proteomes" id="UP000677082">
    <property type="component" value="Unassembled WGS sequence"/>
</dbReference>
<protein>
    <submittedName>
        <fullName evidence="10">Carbohydrate kinase</fullName>
    </submittedName>
</protein>
<dbReference type="GO" id="GO:0008993">
    <property type="term" value="F:rhamnulokinase activity"/>
    <property type="evidence" value="ECO:0007669"/>
    <property type="project" value="InterPro"/>
</dbReference>
<evidence type="ECO:0000259" key="9">
    <source>
        <dbReference type="Pfam" id="PF02782"/>
    </source>
</evidence>
<feature type="domain" description="Carbohydrate kinase FGGY N-terminal" evidence="8">
    <location>
        <begin position="66"/>
        <end position="209"/>
    </location>
</feature>
<evidence type="ECO:0000256" key="5">
    <source>
        <dbReference type="ARBA" id="ARBA00022840"/>
    </source>
</evidence>
<keyword evidence="6" id="KW-1015">Disulfide bond</keyword>
<keyword evidence="3" id="KW-0547">Nucleotide-binding</keyword>
<dbReference type="PANTHER" id="PTHR10196">
    <property type="entry name" value="SUGAR KINASE"/>
    <property type="match status" value="1"/>
</dbReference>
<evidence type="ECO:0000313" key="10">
    <source>
        <dbReference type="EMBL" id="GIM92467.1"/>
    </source>
</evidence>
<dbReference type="GO" id="GO:0006071">
    <property type="term" value="P:glycerol metabolic process"/>
    <property type="evidence" value="ECO:0007669"/>
    <property type="project" value="TreeGrafter"/>
</dbReference>
<keyword evidence="4 10" id="KW-0418">Kinase</keyword>
<evidence type="ECO:0000256" key="1">
    <source>
        <dbReference type="ARBA" id="ARBA00009156"/>
    </source>
</evidence>
<dbReference type="AlphaFoldDB" id="A0A919TBY5"/>
<organism evidence="10 11">
    <name type="scientific">Paractinoplanes toevensis</name>
    <dbReference type="NCBI Taxonomy" id="571911"/>
    <lineage>
        <taxon>Bacteria</taxon>
        <taxon>Bacillati</taxon>
        <taxon>Actinomycetota</taxon>
        <taxon>Actinomycetes</taxon>
        <taxon>Micromonosporales</taxon>
        <taxon>Micromonosporaceae</taxon>
        <taxon>Paractinoplanes</taxon>
    </lineage>
</organism>
<name>A0A919TBY5_9ACTN</name>
<dbReference type="InterPro" id="IPR018485">
    <property type="entry name" value="FGGY_C"/>
</dbReference>
<keyword evidence="5" id="KW-0067">ATP-binding</keyword>
<sequence>MKAFAAVDLGASSGRVMVGRVGPARIELSEAHRFGNEPVRAGGTLYWDILRLYRGVLEGLRKAGPVDSIGIDSWAVDYGFLDASGALLGNPVHYRDGRTDGVSVTVPEDRLYQIAGLQKLPFNTIYQLMAARETPQYAAAQHLLLIPDLLAYWLTGELGAEYTNASTTGLVDVRTRNWSSSLISELGLRPSLFPEVRSPGAKIGVFDGTPVVAVGSHDTASAVVGVPAAGERFAYISCGTWSLVGLELDQPVLSEASRKANFTNEGGVDGTIRYLRNVMGLWPLQEAMREWEISDISGLLGRAARESPLKHVVDLDDPVFLPPGDMVGRLATAAGLSRDAEPAALTRCILDSLALAHHRAVEQAQELAGRAVDAVHIVGGGARNALLCQLTADACGLPVLAGPVEATALGNLLVQARAAGVIDGELAALRAVLRETQQIVRYEPGGDPAAWRAAAKRISG</sequence>
<evidence type="ECO:0000256" key="4">
    <source>
        <dbReference type="ARBA" id="ARBA00022777"/>
    </source>
</evidence>
<dbReference type="GO" id="GO:0005829">
    <property type="term" value="C:cytosol"/>
    <property type="evidence" value="ECO:0007669"/>
    <property type="project" value="TreeGrafter"/>
</dbReference>
<keyword evidence="2" id="KW-0808">Transferase</keyword>
<dbReference type="PANTHER" id="PTHR10196:SF93">
    <property type="entry name" value="L-RHAMNULOKINASE"/>
    <property type="match status" value="1"/>
</dbReference>
<evidence type="ECO:0000313" key="11">
    <source>
        <dbReference type="Proteomes" id="UP000677082"/>
    </source>
</evidence>
<keyword evidence="11" id="KW-1185">Reference proteome</keyword>
<evidence type="ECO:0000256" key="6">
    <source>
        <dbReference type="ARBA" id="ARBA00023157"/>
    </source>
</evidence>
<dbReference type="Gene3D" id="3.30.420.40">
    <property type="match status" value="2"/>
</dbReference>
<dbReference type="Pfam" id="PF00370">
    <property type="entry name" value="FGGY_N"/>
    <property type="match status" value="1"/>
</dbReference>
<gene>
    <name evidence="10" type="ORF">Ato02nite_042600</name>
</gene>
<dbReference type="EMBL" id="BOQN01000056">
    <property type="protein sequence ID" value="GIM92467.1"/>
    <property type="molecule type" value="Genomic_DNA"/>
</dbReference>
<dbReference type="CDD" id="cd07771">
    <property type="entry name" value="ASKHA_NBD_FGGY_RhaB-like"/>
    <property type="match status" value="1"/>
</dbReference>
<dbReference type="GO" id="GO:0004370">
    <property type="term" value="F:glycerol kinase activity"/>
    <property type="evidence" value="ECO:0007669"/>
    <property type="project" value="TreeGrafter"/>
</dbReference>
<evidence type="ECO:0000256" key="2">
    <source>
        <dbReference type="ARBA" id="ARBA00022679"/>
    </source>
</evidence>
<proteinExistence type="inferred from homology"/>
<dbReference type="GO" id="GO:0019301">
    <property type="term" value="P:rhamnose catabolic process"/>
    <property type="evidence" value="ECO:0007669"/>
    <property type="project" value="InterPro"/>
</dbReference>
<dbReference type="InterPro" id="IPR043129">
    <property type="entry name" value="ATPase_NBD"/>
</dbReference>
<accession>A0A919TBY5</accession>
<comment type="caution">
    <text evidence="10">The sequence shown here is derived from an EMBL/GenBank/DDBJ whole genome shotgun (WGS) entry which is preliminary data.</text>
</comment>
<evidence type="ECO:0000256" key="3">
    <source>
        <dbReference type="ARBA" id="ARBA00022741"/>
    </source>
</evidence>
<evidence type="ECO:0000259" key="8">
    <source>
        <dbReference type="Pfam" id="PF00370"/>
    </source>
</evidence>
<reference evidence="10 11" key="1">
    <citation type="submission" date="2021-03" db="EMBL/GenBank/DDBJ databases">
        <title>Whole genome shotgun sequence of Actinoplanes toevensis NBRC 105298.</title>
        <authorList>
            <person name="Komaki H."/>
            <person name="Tamura T."/>
        </authorList>
    </citation>
    <scope>NUCLEOTIDE SEQUENCE [LARGE SCALE GENOMIC DNA]</scope>
    <source>
        <strain evidence="10 11">NBRC 105298</strain>
    </source>
</reference>
<dbReference type="GO" id="GO:0005524">
    <property type="term" value="F:ATP binding"/>
    <property type="evidence" value="ECO:0007669"/>
    <property type="project" value="UniProtKB-KW"/>
</dbReference>
<feature type="domain" description="Carbohydrate kinase FGGY C-terminal" evidence="9">
    <location>
        <begin position="234"/>
        <end position="419"/>
    </location>
</feature>
<dbReference type="InterPro" id="IPR013449">
    <property type="entry name" value="Rhamnulokinase"/>
</dbReference>
<dbReference type="RefSeq" id="WP_213008344.1">
    <property type="nucleotide sequence ID" value="NZ_BOQN01000056.1"/>
</dbReference>
<dbReference type="Pfam" id="PF02782">
    <property type="entry name" value="FGGY_C"/>
    <property type="match status" value="1"/>
</dbReference>
<evidence type="ECO:0000256" key="7">
    <source>
        <dbReference type="ARBA" id="ARBA00023308"/>
    </source>
</evidence>
<dbReference type="SUPFAM" id="SSF53067">
    <property type="entry name" value="Actin-like ATPase domain"/>
    <property type="match status" value="2"/>
</dbReference>
<dbReference type="InterPro" id="IPR018484">
    <property type="entry name" value="FGGY_N"/>
</dbReference>